<name>A0A3D9L6A8_MARFU</name>
<keyword evidence="1" id="KW-0732">Signal</keyword>
<feature type="chain" id="PRO_5017597604" description="Lipocalin-like protein" evidence="1">
    <location>
        <begin position="21"/>
        <end position="161"/>
    </location>
</feature>
<keyword evidence="3" id="KW-1185">Reference proteome</keyword>
<gene>
    <name evidence="2" type="ORF">C7460_104256</name>
</gene>
<proteinExistence type="predicted"/>
<evidence type="ECO:0000256" key="1">
    <source>
        <dbReference type="SAM" id="SignalP"/>
    </source>
</evidence>
<evidence type="ECO:0000313" key="2">
    <source>
        <dbReference type="EMBL" id="REE01236.1"/>
    </source>
</evidence>
<dbReference type="Proteomes" id="UP000256779">
    <property type="component" value="Unassembled WGS sequence"/>
</dbReference>
<evidence type="ECO:0008006" key="4">
    <source>
        <dbReference type="Google" id="ProtNLM"/>
    </source>
</evidence>
<reference evidence="2 3" key="1">
    <citation type="submission" date="2018-07" db="EMBL/GenBank/DDBJ databases">
        <title>Genomic Encyclopedia of Type Strains, Phase IV (KMG-IV): sequencing the most valuable type-strain genomes for metagenomic binning, comparative biology and taxonomic classification.</title>
        <authorList>
            <person name="Goeker M."/>
        </authorList>
    </citation>
    <scope>NUCLEOTIDE SEQUENCE [LARGE SCALE GENOMIC DNA]</scope>
    <source>
        <strain evidence="2 3">DSM 4134</strain>
    </source>
</reference>
<dbReference type="AlphaFoldDB" id="A0A3D9L6A8"/>
<dbReference type="RefSeq" id="WP_115867311.1">
    <property type="nucleotide sequence ID" value="NZ_QREG01000004.1"/>
</dbReference>
<sequence>MKKITQLLTALVFCSLIVFVSCKKDSGGEDPDPQADFGAALVGSWTLQSATHSSDGDRTEWSGLTLNWTFDTETKTGTYTPSGVPDNAGAADVFGENGTSVTWSFAGEGTSSIERGGGLSNVTIVTDSEENPTSATLTFDVTGSGSRVAGFDGSWTFVFSL</sequence>
<dbReference type="OrthoDB" id="838038at2"/>
<evidence type="ECO:0000313" key="3">
    <source>
        <dbReference type="Proteomes" id="UP000256779"/>
    </source>
</evidence>
<dbReference type="EMBL" id="QREG01000004">
    <property type="protein sequence ID" value="REE01236.1"/>
    <property type="molecule type" value="Genomic_DNA"/>
</dbReference>
<comment type="caution">
    <text evidence="2">The sequence shown here is derived from an EMBL/GenBank/DDBJ whole genome shotgun (WGS) entry which is preliminary data.</text>
</comment>
<accession>A0A3D9L6A8</accession>
<dbReference type="PROSITE" id="PS51257">
    <property type="entry name" value="PROKAR_LIPOPROTEIN"/>
    <property type="match status" value="1"/>
</dbReference>
<organism evidence="2 3">
    <name type="scientific">Marinoscillum furvescens DSM 4134</name>
    <dbReference type="NCBI Taxonomy" id="1122208"/>
    <lineage>
        <taxon>Bacteria</taxon>
        <taxon>Pseudomonadati</taxon>
        <taxon>Bacteroidota</taxon>
        <taxon>Cytophagia</taxon>
        <taxon>Cytophagales</taxon>
        <taxon>Reichenbachiellaceae</taxon>
        <taxon>Marinoscillum</taxon>
    </lineage>
</organism>
<feature type="signal peptide" evidence="1">
    <location>
        <begin position="1"/>
        <end position="20"/>
    </location>
</feature>
<protein>
    <recommendedName>
        <fullName evidence="4">Lipocalin-like protein</fullName>
    </recommendedName>
</protein>